<dbReference type="Proteomes" id="UP000510844">
    <property type="component" value="Chromosome"/>
</dbReference>
<feature type="compositionally biased region" description="Basic and acidic residues" evidence="1">
    <location>
        <begin position="26"/>
        <end position="49"/>
    </location>
</feature>
<protein>
    <submittedName>
        <fullName evidence="2">DUF4355 domain-containing protein</fullName>
    </submittedName>
</protein>
<sequence length="160" mass="17312">MAEDSITTAGEDTATESGEQANQAPDELRDPGKKALQEERAKARKATRELAEAQARLKEFEDRDKTELQKLTEAQQTAEQRAAAAEQALARYRVATAKGVPADLVDRLRGDTEDELAADADRLLEVIGVRRPPNFDGGARTTAAAAPDMNALIRQAAGRQ</sequence>
<reference evidence="3" key="1">
    <citation type="submission" date="2020-07" db="EMBL/GenBank/DDBJ databases">
        <title>A new Micromonospora strain with potent antibiotic activity isolated from the microbiome of a mid-Atlantic deep-sea sponge.</title>
        <authorList>
            <person name="Back C.R."/>
            <person name="Stennett H.L."/>
            <person name="Williams S.E."/>
            <person name="Wang L."/>
            <person name="Ojeda Gomez J."/>
            <person name="Abdulle O.M."/>
            <person name="Duffy T."/>
            <person name="Hendry K.R."/>
            <person name="Powell D."/>
            <person name="Stach J.E."/>
            <person name="Essex-Lopresti A.E."/>
            <person name="Willis C.L."/>
            <person name="Curnow P."/>
            <person name="Race P.R."/>
        </authorList>
    </citation>
    <scope>NUCLEOTIDE SEQUENCE [LARGE SCALE GENOMIC DNA]</scope>
    <source>
        <strain evidence="3">28ISP2-46</strain>
    </source>
</reference>
<gene>
    <name evidence="2" type="ORF">H1D33_03560</name>
</gene>
<organism evidence="2 3">
    <name type="scientific">Micromonospora robiginosa</name>
    <dbReference type="NCBI Taxonomy" id="2749844"/>
    <lineage>
        <taxon>Bacteria</taxon>
        <taxon>Bacillati</taxon>
        <taxon>Actinomycetota</taxon>
        <taxon>Actinomycetes</taxon>
        <taxon>Micromonosporales</taxon>
        <taxon>Micromonosporaceae</taxon>
        <taxon>Micromonospora</taxon>
    </lineage>
</organism>
<dbReference type="EMBL" id="CP059322">
    <property type="protein sequence ID" value="QLQ37982.1"/>
    <property type="molecule type" value="Genomic_DNA"/>
</dbReference>
<dbReference type="RefSeq" id="WP_181570427.1">
    <property type="nucleotide sequence ID" value="NZ_CP059322.2"/>
</dbReference>
<dbReference type="AlphaFoldDB" id="A0A7L6B7M9"/>
<evidence type="ECO:0000313" key="2">
    <source>
        <dbReference type="EMBL" id="QLQ37982.1"/>
    </source>
</evidence>
<feature type="region of interest" description="Disordered" evidence="1">
    <location>
        <begin position="1"/>
        <end position="49"/>
    </location>
</feature>
<evidence type="ECO:0000256" key="1">
    <source>
        <dbReference type="SAM" id="MobiDB-lite"/>
    </source>
</evidence>
<keyword evidence="3" id="KW-1185">Reference proteome</keyword>
<dbReference type="KEGG" id="mfeu:H1D33_03560"/>
<name>A0A7L6B7M9_9ACTN</name>
<feature type="compositionally biased region" description="Polar residues" evidence="1">
    <location>
        <begin position="1"/>
        <end position="23"/>
    </location>
</feature>
<proteinExistence type="predicted"/>
<dbReference type="Pfam" id="PF14265">
    <property type="entry name" value="DUF4355"/>
    <property type="match status" value="1"/>
</dbReference>
<reference evidence="2 3" key="2">
    <citation type="journal article" date="2021" name="Mar. Drugs">
        <title>A New Micromonospora Strain with Antibiotic Activity Isolated from the Microbiome of a Mid-Atlantic Deep-Sea Sponge.</title>
        <authorList>
            <person name="Back C.R."/>
            <person name="Stennett H.L."/>
            <person name="Williams S.E."/>
            <person name="Wang L."/>
            <person name="Ojeda Gomez J."/>
            <person name="Abdulle O.M."/>
            <person name="Duffy T."/>
            <person name="Neal C."/>
            <person name="Mantell J."/>
            <person name="Jepson M.A."/>
            <person name="Hendry K.R."/>
            <person name="Powell D."/>
            <person name="Stach J.E.M."/>
            <person name="Essex-Lopresti A.E."/>
            <person name="Willis C.L."/>
            <person name="Curnow P."/>
            <person name="Race P.R."/>
        </authorList>
    </citation>
    <scope>NUCLEOTIDE SEQUENCE [LARGE SCALE GENOMIC DNA]</scope>
    <source>
        <strain evidence="2 3">28ISP2-46</strain>
    </source>
</reference>
<evidence type="ECO:0000313" key="3">
    <source>
        <dbReference type="Proteomes" id="UP000510844"/>
    </source>
</evidence>
<accession>A0A7L6B7M9</accession>
<dbReference type="InterPro" id="IPR025580">
    <property type="entry name" value="Gp46"/>
</dbReference>